<name>A0A1M6DV88_9FLAO</name>
<dbReference type="GO" id="GO:2001070">
    <property type="term" value="F:starch binding"/>
    <property type="evidence" value="ECO:0007669"/>
    <property type="project" value="InterPro"/>
</dbReference>
<dbReference type="STRING" id="579105.SAMN04488096_104182"/>
<evidence type="ECO:0000256" key="1">
    <source>
        <dbReference type="SAM" id="SignalP"/>
    </source>
</evidence>
<evidence type="ECO:0000313" key="3">
    <source>
        <dbReference type="EMBL" id="SHI77085.1"/>
    </source>
</evidence>
<proteinExistence type="predicted"/>
<keyword evidence="1" id="KW-0732">Signal</keyword>
<dbReference type="AlphaFoldDB" id="A0A1M6DV88"/>
<dbReference type="Pfam" id="PF14292">
    <property type="entry name" value="SusE"/>
    <property type="match status" value="1"/>
</dbReference>
<dbReference type="Proteomes" id="UP000184225">
    <property type="component" value="Unassembled WGS sequence"/>
</dbReference>
<evidence type="ECO:0000259" key="2">
    <source>
        <dbReference type="Pfam" id="PF14292"/>
    </source>
</evidence>
<protein>
    <submittedName>
        <fullName evidence="3">SusE outer membrane protein</fullName>
    </submittedName>
</protein>
<dbReference type="GO" id="GO:0019867">
    <property type="term" value="C:outer membrane"/>
    <property type="evidence" value="ECO:0007669"/>
    <property type="project" value="InterPro"/>
</dbReference>
<dbReference type="EMBL" id="FQYY01000004">
    <property type="protein sequence ID" value="SHI77085.1"/>
    <property type="molecule type" value="Genomic_DNA"/>
</dbReference>
<keyword evidence="4" id="KW-1185">Reference proteome</keyword>
<dbReference type="InterPro" id="IPR025970">
    <property type="entry name" value="SusE"/>
</dbReference>
<reference evidence="3 4" key="1">
    <citation type="submission" date="2016-11" db="EMBL/GenBank/DDBJ databases">
        <authorList>
            <person name="Jaros S."/>
            <person name="Januszkiewicz K."/>
            <person name="Wedrychowicz H."/>
        </authorList>
    </citation>
    <scope>NUCLEOTIDE SEQUENCE [LARGE SCALE GENOMIC DNA]</scope>
    <source>
        <strain evidence="3 4">DSM 21425</strain>
    </source>
</reference>
<feature type="domain" description="SusE outer membrane protein" evidence="2">
    <location>
        <begin position="31"/>
        <end position="122"/>
    </location>
</feature>
<organism evidence="3 4">
    <name type="scientific">Mesonia phycicola</name>
    <dbReference type="NCBI Taxonomy" id="579105"/>
    <lineage>
        <taxon>Bacteria</taxon>
        <taxon>Pseudomonadati</taxon>
        <taxon>Bacteroidota</taxon>
        <taxon>Flavobacteriia</taxon>
        <taxon>Flavobacteriales</taxon>
        <taxon>Flavobacteriaceae</taxon>
        <taxon>Mesonia</taxon>
    </lineage>
</organism>
<gene>
    <name evidence="3" type="ORF">SAMN04488096_104182</name>
</gene>
<dbReference type="Gene3D" id="2.60.40.3620">
    <property type="match status" value="2"/>
</dbReference>
<feature type="chain" id="PRO_5009916833" evidence="1">
    <location>
        <begin position="20"/>
        <end position="385"/>
    </location>
</feature>
<evidence type="ECO:0000313" key="4">
    <source>
        <dbReference type="Proteomes" id="UP000184225"/>
    </source>
</evidence>
<feature type="signal peptide" evidence="1">
    <location>
        <begin position="1"/>
        <end position="19"/>
    </location>
</feature>
<accession>A0A1M6DV88</accession>
<dbReference type="OrthoDB" id="975117at2"/>
<dbReference type="RefSeq" id="WP_073149774.1">
    <property type="nucleotide sequence ID" value="NZ_FQYY01000004.1"/>
</dbReference>
<sequence>MKKLIYIVAICTLALGFNACEEEDEFTFIASASNTADFLFTNSVAETYSLSALVADNPAERFVWNEADFDVETPVNYELQGATTETFDIYTTLADVTETNYSVTVSSMMTLATEAGLDNDPETEAPNSGMLYFRVRAYVGADAGNVVEQFSDMLTLNVELVENTSEEPLPQFPNLFLVGNATAAGWDNNNLNYPLVRDPENENQFSYTGKFLTGDEVGFKMLETKGAWHPQWGQLANILSSSTPEGENEPDSFTVDTEGYYTVTIDKDENTYEITSYDESSATSYGSIGFIGSAITGDDTGWNDDVDMTQSTFDPHIWYATEVSLFDGELKFRADNSWDDNWGGTTEFSGYGVFNSANNIPVSEATYDIWLNDLNGNYILIPVEE</sequence>